<name>A0ABS8PXR0_9BACT</name>
<dbReference type="PROSITE" id="PS51257">
    <property type="entry name" value="PROKAR_LIPOPROTEIN"/>
    <property type="match status" value="1"/>
</dbReference>
<sequence>MNVKNRLLITLSLVLMAAAIACKKDRSASHDALANSTWKGTFVVKNNGPDPLVIKFSESKETALFFGDLNAPAEHQAKGSYTFANNKLIFSVTDYYNEKMSFTGTLTNNTITGTWGHADADNGGGSFSITRQ</sequence>
<evidence type="ECO:0000313" key="2">
    <source>
        <dbReference type="EMBL" id="MCD2425614.1"/>
    </source>
</evidence>
<dbReference type="EMBL" id="JAJNEC010000007">
    <property type="protein sequence ID" value="MCD2425614.1"/>
    <property type="molecule type" value="Genomic_DNA"/>
</dbReference>
<accession>A0ABS8PXR0</accession>
<evidence type="ECO:0000256" key="1">
    <source>
        <dbReference type="SAM" id="SignalP"/>
    </source>
</evidence>
<organism evidence="2 3">
    <name type="scientific">Niabella pedocola</name>
    <dbReference type="NCBI Taxonomy" id="1752077"/>
    <lineage>
        <taxon>Bacteria</taxon>
        <taxon>Pseudomonadati</taxon>
        <taxon>Bacteroidota</taxon>
        <taxon>Chitinophagia</taxon>
        <taxon>Chitinophagales</taxon>
        <taxon>Chitinophagaceae</taxon>
        <taxon>Niabella</taxon>
    </lineage>
</organism>
<gene>
    <name evidence="2" type="ORF">LQ567_22715</name>
</gene>
<dbReference type="Proteomes" id="UP001199816">
    <property type="component" value="Unassembled WGS sequence"/>
</dbReference>
<proteinExistence type="predicted"/>
<protein>
    <recommendedName>
        <fullName evidence="4">Lipocalin-like domain-containing protein</fullName>
    </recommendedName>
</protein>
<reference evidence="2 3" key="1">
    <citation type="submission" date="2021-11" db="EMBL/GenBank/DDBJ databases">
        <title>Genomic of Niabella pedocola.</title>
        <authorList>
            <person name="Wu T."/>
        </authorList>
    </citation>
    <scope>NUCLEOTIDE SEQUENCE [LARGE SCALE GENOMIC DNA]</scope>
    <source>
        <strain evidence="2 3">JCM 31011</strain>
    </source>
</reference>
<evidence type="ECO:0008006" key="4">
    <source>
        <dbReference type="Google" id="ProtNLM"/>
    </source>
</evidence>
<evidence type="ECO:0000313" key="3">
    <source>
        <dbReference type="Proteomes" id="UP001199816"/>
    </source>
</evidence>
<keyword evidence="3" id="KW-1185">Reference proteome</keyword>
<comment type="caution">
    <text evidence="2">The sequence shown here is derived from an EMBL/GenBank/DDBJ whole genome shotgun (WGS) entry which is preliminary data.</text>
</comment>
<keyword evidence="1" id="KW-0732">Signal</keyword>
<dbReference type="RefSeq" id="WP_231008154.1">
    <property type="nucleotide sequence ID" value="NZ_JAJNEC010000007.1"/>
</dbReference>
<feature type="chain" id="PRO_5045050902" description="Lipocalin-like domain-containing protein" evidence="1">
    <location>
        <begin position="18"/>
        <end position="132"/>
    </location>
</feature>
<feature type="signal peptide" evidence="1">
    <location>
        <begin position="1"/>
        <end position="17"/>
    </location>
</feature>